<accession>A0A840F1X1</accession>
<keyword evidence="4" id="KW-0010">Activator</keyword>
<dbReference type="CDD" id="cd00090">
    <property type="entry name" value="HTH_ARSR"/>
    <property type="match status" value="1"/>
</dbReference>
<dbReference type="Proteomes" id="UP000551501">
    <property type="component" value="Unassembled WGS sequence"/>
</dbReference>
<dbReference type="InterPro" id="IPR036388">
    <property type="entry name" value="WH-like_DNA-bd_sf"/>
</dbReference>
<gene>
    <name evidence="7" type="ORF">BKA16_000129</name>
</gene>
<dbReference type="EMBL" id="JACIFP010000001">
    <property type="protein sequence ID" value="MBB4133577.1"/>
    <property type="molecule type" value="Genomic_DNA"/>
</dbReference>
<dbReference type="InterPro" id="IPR036390">
    <property type="entry name" value="WH_DNA-bd_sf"/>
</dbReference>
<dbReference type="Pfam" id="PF00126">
    <property type="entry name" value="HTH_1"/>
    <property type="match status" value="1"/>
</dbReference>
<dbReference type="InterPro" id="IPR005119">
    <property type="entry name" value="LysR_subst-bd"/>
</dbReference>
<comment type="similarity">
    <text evidence="1">Belongs to the LysR transcriptional regulatory family.</text>
</comment>
<dbReference type="Pfam" id="PF03466">
    <property type="entry name" value="LysR_substrate"/>
    <property type="match status" value="1"/>
</dbReference>
<keyword evidence="5" id="KW-0804">Transcription</keyword>
<protein>
    <submittedName>
        <fullName evidence="7">DNA-binding transcriptional LysR family regulator</fullName>
    </submittedName>
</protein>
<dbReference type="Gene3D" id="1.10.10.10">
    <property type="entry name" value="Winged helix-like DNA-binding domain superfamily/Winged helix DNA-binding domain"/>
    <property type="match status" value="1"/>
</dbReference>
<dbReference type="SUPFAM" id="SSF46785">
    <property type="entry name" value="Winged helix' DNA-binding domain"/>
    <property type="match status" value="1"/>
</dbReference>
<dbReference type="InterPro" id="IPR000847">
    <property type="entry name" value="LysR_HTH_N"/>
</dbReference>
<evidence type="ECO:0000259" key="6">
    <source>
        <dbReference type="PROSITE" id="PS50931"/>
    </source>
</evidence>
<evidence type="ECO:0000256" key="1">
    <source>
        <dbReference type="ARBA" id="ARBA00009437"/>
    </source>
</evidence>
<keyword evidence="8" id="KW-1185">Reference proteome</keyword>
<dbReference type="RefSeq" id="WP_183368754.1">
    <property type="nucleotide sequence ID" value="NZ_BAABHL010000113.1"/>
</dbReference>
<name>A0A840F1X1_9ACTN</name>
<dbReference type="SUPFAM" id="SSF53850">
    <property type="entry name" value="Periplasmic binding protein-like II"/>
    <property type="match status" value="1"/>
</dbReference>
<reference evidence="7 8" key="1">
    <citation type="submission" date="2020-08" db="EMBL/GenBank/DDBJ databases">
        <title>Sequencing the genomes of 1000 actinobacteria strains.</title>
        <authorList>
            <person name="Klenk H.-P."/>
        </authorList>
    </citation>
    <scope>NUCLEOTIDE SEQUENCE [LARGE SCALE GENOMIC DNA]</scope>
    <source>
        <strain evidence="7 8">DSM 45298</strain>
    </source>
</reference>
<organism evidence="7 8">
    <name type="scientific">Gordonia humi</name>
    <dbReference type="NCBI Taxonomy" id="686429"/>
    <lineage>
        <taxon>Bacteria</taxon>
        <taxon>Bacillati</taxon>
        <taxon>Actinomycetota</taxon>
        <taxon>Actinomycetes</taxon>
        <taxon>Mycobacteriales</taxon>
        <taxon>Gordoniaceae</taxon>
        <taxon>Gordonia</taxon>
    </lineage>
</organism>
<dbReference type="PANTHER" id="PTHR30346">
    <property type="entry name" value="TRANSCRIPTIONAL DUAL REGULATOR HCAR-RELATED"/>
    <property type="match status" value="1"/>
</dbReference>
<dbReference type="PROSITE" id="PS50931">
    <property type="entry name" value="HTH_LYSR"/>
    <property type="match status" value="1"/>
</dbReference>
<evidence type="ECO:0000256" key="2">
    <source>
        <dbReference type="ARBA" id="ARBA00023015"/>
    </source>
</evidence>
<sequence length="304" mass="33115">MLNVTRLRILRELHIRGTLAAVADALSYTPSAVSQQLSQLEREAGVPLLERVGRGVRLTAPAVGLVEHADAVITRLELAEAELAASQPDVHGTLCVALFQSVVLELAPATLTLLAERHPRLRVEIIQRDEDLATSGMLAQEFDVVLGEEFPGRPHPVRPDVDRRDLLRDPLMLALPSHGRWADLPTTLTDLAAAPWALDPATTAMGAWSRDICRSAGFEPDVRFDTPDPLLQAHLVRTGHAVALMPSLLADRHLTGTRLVALPDDPHRMLYTATRPGRTDHPAVRAFRDALGEAAAAINDRAEQ</sequence>
<dbReference type="PANTHER" id="PTHR30346:SF29">
    <property type="entry name" value="LYSR SUBSTRATE-BINDING"/>
    <property type="match status" value="1"/>
</dbReference>
<dbReference type="AlphaFoldDB" id="A0A840F1X1"/>
<dbReference type="Gene3D" id="3.40.190.290">
    <property type="match status" value="1"/>
</dbReference>
<keyword evidence="2" id="KW-0805">Transcription regulation</keyword>
<keyword evidence="3 7" id="KW-0238">DNA-binding</keyword>
<evidence type="ECO:0000256" key="3">
    <source>
        <dbReference type="ARBA" id="ARBA00023125"/>
    </source>
</evidence>
<proteinExistence type="inferred from homology"/>
<evidence type="ECO:0000256" key="4">
    <source>
        <dbReference type="ARBA" id="ARBA00023159"/>
    </source>
</evidence>
<dbReference type="InterPro" id="IPR011991">
    <property type="entry name" value="ArsR-like_HTH"/>
</dbReference>
<evidence type="ECO:0000256" key="5">
    <source>
        <dbReference type="ARBA" id="ARBA00023163"/>
    </source>
</evidence>
<dbReference type="GO" id="GO:0003677">
    <property type="term" value="F:DNA binding"/>
    <property type="evidence" value="ECO:0007669"/>
    <property type="project" value="UniProtKB-KW"/>
</dbReference>
<evidence type="ECO:0000313" key="7">
    <source>
        <dbReference type="EMBL" id="MBB4133577.1"/>
    </source>
</evidence>
<comment type="caution">
    <text evidence="7">The sequence shown here is derived from an EMBL/GenBank/DDBJ whole genome shotgun (WGS) entry which is preliminary data.</text>
</comment>
<feature type="domain" description="HTH lysR-type" evidence="6">
    <location>
        <begin position="2"/>
        <end position="59"/>
    </location>
</feature>
<dbReference type="GO" id="GO:0032993">
    <property type="term" value="C:protein-DNA complex"/>
    <property type="evidence" value="ECO:0007669"/>
    <property type="project" value="TreeGrafter"/>
</dbReference>
<dbReference type="GO" id="GO:0003700">
    <property type="term" value="F:DNA-binding transcription factor activity"/>
    <property type="evidence" value="ECO:0007669"/>
    <property type="project" value="InterPro"/>
</dbReference>
<evidence type="ECO:0000313" key="8">
    <source>
        <dbReference type="Proteomes" id="UP000551501"/>
    </source>
</evidence>